<keyword evidence="2" id="KW-0732">Signal</keyword>
<proteinExistence type="inferred from homology"/>
<dbReference type="Gene3D" id="3.30.70.80">
    <property type="entry name" value="Peptidase S8 propeptide/proteinase inhibitor I9"/>
    <property type="match status" value="1"/>
</dbReference>
<dbReference type="GeneID" id="54289433"/>
<dbReference type="Proteomes" id="UP000799778">
    <property type="component" value="Unassembled WGS sequence"/>
</dbReference>
<reference evidence="3" key="1">
    <citation type="journal article" date="2020" name="Stud. Mycol.">
        <title>101 Dothideomycetes genomes: a test case for predicting lifestyles and emergence of pathogens.</title>
        <authorList>
            <person name="Haridas S."/>
            <person name="Albert R."/>
            <person name="Binder M."/>
            <person name="Bloem J."/>
            <person name="Labutti K."/>
            <person name="Salamov A."/>
            <person name="Andreopoulos B."/>
            <person name="Baker S."/>
            <person name="Barry K."/>
            <person name="Bills G."/>
            <person name="Bluhm B."/>
            <person name="Cannon C."/>
            <person name="Castanera R."/>
            <person name="Culley D."/>
            <person name="Daum C."/>
            <person name="Ezra D."/>
            <person name="Gonzalez J."/>
            <person name="Henrissat B."/>
            <person name="Kuo A."/>
            <person name="Liang C."/>
            <person name="Lipzen A."/>
            <person name="Lutzoni F."/>
            <person name="Magnuson J."/>
            <person name="Mondo S."/>
            <person name="Nolan M."/>
            <person name="Ohm R."/>
            <person name="Pangilinan J."/>
            <person name="Park H.-J."/>
            <person name="Ramirez L."/>
            <person name="Alfaro M."/>
            <person name="Sun H."/>
            <person name="Tritt A."/>
            <person name="Yoshinaga Y."/>
            <person name="Zwiers L.-H."/>
            <person name="Turgeon B."/>
            <person name="Goodwin S."/>
            <person name="Spatafora J."/>
            <person name="Crous P."/>
            <person name="Grigoriev I."/>
        </authorList>
    </citation>
    <scope>NUCLEOTIDE SEQUENCE</scope>
    <source>
        <strain evidence="3">CBS 175.79</strain>
    </source>
</reference>
<dbReference type="InterPro" id="IPR037045">
    <property type="entry name" value="S8pro/Inhibitor_I9_sf"/>
</dbReference>
<evidence type="ECO:0000256" key="1">
    <source>
        <dbReference type="ARBA" id="ARBA00038069"/>
    </source>
</evidence>
<dbReference type="AlphaFoldDB" id="A0A6A5XV90"/>
<evidence type="ECO:0008006" key="5">
    <source>
        <dbReference type="Google" id="ProtNLM"/>
    </source>
</evidence>
<comment type="similarity">
    <text evidence="1">Belongs to the protease inhibitor I9 family.</text>
</comment>
<dbReference type="InterPro" id="IPR052471">
    <property type="entry name" value="PBI_I9"/>
</dbReference>
<dbReference type="GO" id="GO:0004866">
    <property type="term" value="F:endopeptidase inhibitor activity"/>
    <property type="evidence" value="ECO:0007669"/>
    <property type="project" value="UniProtKB-ARBA"/>
</dbReference>
<evidence type="ECO:0000256" key="2">
    <source>
        <dbReference type="SAM" id="SignalP"/>
    </source>
</evidence>
<dbReference type="GO" id="GO:0042144">
    <property type="term" value="P:vacuole fusion, non-autophagic"/>
    <property type="evidence" value="ECO:0007669"/>
    <property type="project" value="TreeGrafter"/>
</dbReference>
<keyword evidence="4" id="KW-1185">Reference proteome</keyword>
<dbReference type="OrthoDB" id="3888684at2759"/>
<gene>
    <name evidence="3" type="ORF">BU24DRAFT_462693</name>
</gene>
<feature type="signal peptide" evidence="2">
    <location>
        <begin position="1"/>
        <end position="19"/>
    </location>
</feature>
<accession>A0A6A5XV90</accession>
<dbReference type="PANTHER" id="PTHR28288">
    <property type="entry name" value="PROTEASE B INHIBITOR 2"/>
    <property type="match status" value="1"/>
</dbReference>
<dbReference type="EMBL" id="ML978069">
    <property type="protein sequence ID" value="KAF2016550.1"/>
    <property type="molecule type" value="Genomic_DNA"/>
</dbReference>
<organism evidence="3 4">
    <name type="scientific">Aaosphaeria arxii CBS 175.79</name>
    <dbReference type="NCBI Taxonomy" id="1450172"/>
    <lineage>
        <taxon>Eukaryota</taxon>
        <taxon>Fungi</taxon>
        <taxon>Dikarya</taxon>
        <taxon>Ascomycota</taxon>
        <taxon>Pezizomycotina</taxon>
        <taxon>Dothideomycetes</taxon>
        <taxon>Pleosporomycetidae</taxon>
        <taxon>Pleosporales</taxon>
        <taxon>Pleosporales incertae sedis</taxon>
        <taxon>Aaosphaeria</taxon>
    </lineage>
</organism>
<dbReference type="PANTHER" id="PTHR28288:SF1">
    <property type="entry name" value="INHIBITOR I9 DOMAIN-CONTAINING PROTEIN"/>
    <property type="match status" value="1"/>
</dbReference>
<sequence>MRFAIFSFLLALLATYAMASSTPLKAVIISYPNETPQSLVDQAMESIEQAGGVITHKYNIIKGFACQAPAAVLESIHSLSTQFAALVEEDGVMHTNGN</sequence>
<protein>
    <recommendedName>
        <fullName evidence="5">Inhibitor I9 domain-containing protein</fullName>
    </recommendedName>
</protein>
<evidence type="ECO:0000313" key="3">
    <source>
        <dbReference type="EMBL" id="KAF2016550.1"/>
    </source>
</evidence>
<dbReference type="RefSeq" id="XP_033384889.1">
    <property type="nucleotide sequence ID" value="XM_033532036.1"/>
</dbReference>
<dbReference type="FunFam" id="3.30.70.80:FF:000005">
    <property type="entry name" value="Proteinase inhibitor I2B"/>
    <property type="match status" value="1"/>
</dbReference>
<evidence type="ECO:0000313" key="4">
    <source>
        <dbReference type="Proteomes" id="UP000799778"/>
    </source>
</evidence>
<feature type="chain" id="PRO_5025558355" description="Inhibitor I9 domain-containing protein" evidence="2">
    <location>
        <begin position="20"/>
        <end position="98"/>
    </location>
</feature>
<dbReference type="SUPFAM" id="SSF54897">
    <property type="entry name" value="Protease propeptides/inhibitors"/>
    <property type="match status" value="1"/>
</dbReference>
<name>A0A6A5XV90_9PLEO</name>